<evidence type="ECO:0000313" key="7">
    <source>
        <dbReference type="Proteomes" id="UP000680815"/>
    </source>
</evidence>
<name>A0ABS4AV95_9PROT</name>
<dbReference type="PANTHER" id="PTHR30085:SF7">
    <property type="entry name" value="AMINO-ACID ABC TRANSPORTER-BINDING PROTEIN YHDW-RELATED"/>
    <property type="match status" value="1"/>
</dbReference>
<evidence type="ECO:0000256" key="2">
    <source>
        <dbReference type="ARBA" id="ARBA00022448"/>
    </source>
</evidence>
<dbReference type="InterPro" id="IPR001638">
    <property type="entry name" value="Solute-binding_3/MltF_N"/>
</dbReference>
<proteinExistence type="inferred from homology"/>
<dbReference type="InterPro" id="IPR051455">
    <property type="entry name" value="Bact_solute-bind_prot3"/>
</dbReference>
<dbReference type="Pfam" id="PF00497">
    <property type="entry name" value="SBP_bac_3"/>
    <property type="match status" value="1"/>
</dbReference>
<dbReference type="SUPFAM" id="SSF53850">
    <property type="entry name" value="Periplasmic binding protein-like II"/>
    <property type="match status" value="1"/>
</dbReference>
<gene>
    <name evidence="6" type="ORF">J5Y09_15295</name>
</gene>
<dbReference type="EMBL" id="JAGIYZ010000014">
    <property type="protein sequence ID" value="MBP0465289.1"/>
    <property type="molecule type" value="Genomic_DNA"/>
</dbReference>
<evidence type="ECO:0000313" key="6">
    <source>
        <dbReference type="EMBL" id="MBP0465289.1"/>
    </source>
</evidence>
<sequence length="392" mass="41793">MAGAGGATSCVDPRPGVAQHGRRESETASPPEGRGPELGRYGVTQTSRSNFLRAIGAAVVAGVLSAPALAQQPAAGGGSPTVDAIRARGTLICGVNTGLAGFAQPDSQGVWRGFDVDYCRAVAIALFNDPDKVRFVPTTAQNRFTALQSGEVDMLSRNTTWTLSRDTSLGFDFAGINFYDGQGFMVKANLGVRSARELNGATICVQPGTTTEQNLTDWARANRIQFQPVVIERLEEVVNAYLSGRCDAYTTDVSGLAATRAVQARPADHVILPEVISKEPLGPLVRHGDQRFADLVRWVHFGLVTAEELAITSQNVGQASGDARPDVQRLIGRSGDLGRMLGVDNAFMVNIVSRLGNYGQIFERNLVPIGIQRGPNALWTTAGGLQYAPPFR</sequence>
<feature type="region of interest" description="Disordered" evidence="4">
    <location>
        <begin position="1"/>
        <end position="42"/>
    </location>
</feature>
<comment type="caution">
    <text evidence="6">The sequence shown here is derived from an EMBL/GenBank/DDBJ whole genome shotgun (WGS) entry which is preliminary data.</text>
</comment>
<keyword evidence="3" id="KW-0732">Signal</keyword>
<evidence type="ECO:0000256" key="3">
    <source>
        <dbReference type="ARBA" id="ARBA00022729"/>
    </source>
</evidence>
<reference evidence="6 7" key="1">
    <citation type="submission" date="2021-03" db="EMBL/GenBank/DDBJ databases">
        <authorList>
            <person name="So Y."/>
        </authorList>
    </citation>
    <scope>NUCLEOTIDE SEQUENCE [LARGE SCALE GENOMIC DNA]</scope>
    <source>
        <strain evidence="6 7">PWR1</strain>
    </source>
</reference>
<comment type="similarity">
    <text evidence="1">Belongs to the bacterial solute-binding protein 3 family.</text>
</comment>
<evidence type="ECO:0000256" key="1">
    <source>
        <dbReference type="ARBA" id="ARBA00010333"/>
    </source>
</evidence>
<feature type="domain" description="Solute-binding protein family 3/N-terminal" evidence="5">
    <location>
        <begin position="90"/>
        <end position="319"/>
    </location>
</feature>
<dbReference type="Gene3D" id="3.40.190.10">
    <property type="entry name" value="Periplasmic binding protein-like II"/>
    <property type="match status" value="2"/>
</dbReference>
<accession>A0ABS4AV95</accession>
<dbReference type="PANTHER" id="PTHR30085">
    <property type="entry name" value="AMINO ACID ABC TRANSPORTER PERMEASE"/>
    <property type="match status" value="1"/>
</dbReference>
<evidence type="ECO:0000256" key="4">
    <source>
        <dbReference type="SAM" id="MobiDB-lite"/>
    </source>
</evidence>
<protein>
    <submittedName>
        <fullName evidence="6">Amino acid ABC transporter substrate-binding protein</fullName>
    </submittedName>
</protein>
<keyword evidence="7" id="KW-1185">Reference proteome</keyword>
<keyword evidence="2" id="KW-0813">Transport</keyword>
<evidence type="ECO:0000259" key="5">
    <source>
        <dbReference type="SMART" id="SM00062"/>
    </source>
</evidence>
<dbReference type="Proteomes" id="UP000680815">
    <property type="component" value="Unassembled WGS sequence"/>
</dbReference>
<dbReference type="SMART" id="SM00062">
    <property type="entry name" value="PBPb"/>
    <property type="match status" value="1"/>
</dbReference>
<organism evidence="6 7">
    <name type="scientific">Roseomonas nitratireducens</name>
    <dbReference type="NCBI Taxonomy" id="2820810"/>
    <lineage>
        <taxon>Bacteria</taxon>
        <taxon>Pseudomonadati</taxon>
        <taxon>Pseudomonadota</taxon>
        <taxon>Alphaproteobacteria</taxon>
        <taxon>Acetobacterales</taxon>
        <taxon>Roseomonadaceae</taxon>
        <taxon>Roseomonas</taxon>
    </lineage>
</organism>
<dbReference type="CDD" id="cd13692">
    <property type="entry name" value="PBP2_BztA"/>
    <property type="match status" value="1"/>
</dbReference>